<keyword evidence="6" id="KW-0808">Transferase</keyword>
<dbReference type="Gene3D" id="1.10.287.130">
    <property type="match status" value="1"/>
</dbReference>
<dbReference type="InterPro" id="IPR036097">
    <property type="entry name" value="HisK_dim/P_sf"/>
</dbReference>
<dbReference type="Proteomes" id="UP001589609">
    <property type="component" value="Unassembled WGS sequence"/>
</dbReference>
<feature type="transmembrane region" description="Helical" evidence="11">
    <location>
        <begin position="86"/>
        <end position="103"/>
    </location>
</feature>
<dbReference type="SUPFAM" id="SSF47384">
    <property type="entry name" value="Homodimeric domain of signal transducing histidine kinase"/>
    <property type="match status" value="1"/>
</dbReference>
<keyword evidence="11" id="KW-1133">Transmembrane helix</keyword>
<keyword evidence="11" id="KW-0472">Membrane</keyword>
<feature type="transmembrane region" description="Helical" evidence="11">
    <location>
        <begin position="62"/>
        <end position="79"/>
    </location>
</feature>
<dbReference type="PRINTS" id="PR00344">
    <property type="entry name" value="BCTRLSENSOR"/>
</dbReference>
<comment type="subcellular location">
    <subcellularLocation>
        <location evidence="2">Cell membrane</location>
        <topology evidence="2">Multi-pass membrane protein</topology>
    </subcellularLocation>
</comment>
<evidence type="ECO:0000256" key="10">
    <source>
        <dbReference type="ARBA" id="ARBA00023012"/>
    </source>
</evidence>
<dbReference type="InterPro" id="IPR050980">
    <property type="entry name" value="2C_sensor_his_kinase"/>
</dbReference>
<keyword evidence="7" id="KW-0547">Nucleotide-binding</keyword>
<dbReference type="Pfam" id="PF00512">
    <property type="entry name" value="HisKA"/>
    <property type="match status" value="1"/>
</dbReference>
<evidence type="ECO:0000256" key="4">
    <source>
        <dbReference type="ARBA" id="ARBA00022475"/>
    </source>
</evidence>
<evidence type="ECO:0000256" key="9">
    <source>
        <dbReference type="ARBA" id="ARBA00022840"/>
    </source>
</evidence>
<dbReference type="InterPro" id="IPR005467">
    <property type="entry name" value="His_kinase_dom"/>
</dbReference>
<dbReference type="CDD" id="cd00082">
    <property type="entry name" value="HisKA"/>
    <property type="match status" value="1"/>
</dbReference>
<keyword evidence="10" id="KW-0902">Two-component regulatory system</keyword>
<dbReference type="InterPro" id="IPR036890">
    <property type="entry name" value="HATPase_C_sf"/>
</dbReference>
<evidence type="ECO:0000256" key="3">
    <source>
        <dbReference type="ARBA" id="ARBA00012438"/>
    </source>
</evidence>
<evidence type="ECO:0000256" key="2">
    <source>
        <dbReference type="ARBA" id="ARBA00004651"/>
    </source>
</evidence>
<protein>
    <recommendedName>
        <fullName evidence="3">histidine kinase</fullName>
        <ecNumber evidence="3">2.7.13.3</ecNumber>
    </recommendedName>
</protein>
<evidence type="ECO:0000256" key="7">
    <source>
        <dbReference type="ARBA" id="ARBA00022741"/>
    </source>
</evidence>
<proteinExistence type="predicted"/>
<keyword evidence="8 13" id="KW-0418">Kinase</keyword>
<dbReference type="GO" id="GO:0016301">
    <property type="term" value="F:kinase activity"/>
    <property type="evidence" value="ECO:0007669"/>
    <property type="project" value="UniProtKB-KW"/>
</dbReference>
<dbReference type="InterPro" id="IPR004358">
    <property type="entry name" value="Sig_transdc_His_kin-like_C"/>
</dbReference>
<evidence type="ECO:0000256" key="6">
    <source>
        <dbReference type="ARBA" id="ARBA00022679"/>
    </source>
</evidence>
<dbReference type="InterPro" id="IPR003594">
    <property type="entry name" value="HATPase_dom"/>
</dbReference>
<keyword evidence="9" id="KW-0067">ATP-binding</keyword>
<evidence type="ECO:0000256" key="5">
    <source>
        <dbReference type="ARBA" id="ARBA00022553"/>
    </source>
</evidence>
<gene>
    <name evidence="13" type="ORF">ACFFMS_01115</name>
</gene>
<dbReference type="SUPFAM" id="SSF55874">
    <property type="entry name" value="ATPase domain of HSP90 chaperone/DNA topoisomerase II/histidine kinase"/>
    <property type="match status" value="1"/>
</dbReference>
<dbReference type="Pfam" id="PF02518">
    <property type="entry name" value="HATPase_c"/>
    <property type="match status" value="1"/>
</dbReference>
<keyword evidence="14" id="KW-1185">Reference proteome</keyword>
<feature type="transmembrane region" description="Helical" evidence="11">
    <location>
        <begin position="136"/>
        <end position="159"/>
    </location>
</feature>
<keyword evidence="4" id="KW-1003">Cell membrane</keyword>
<feature type="transmembrane region" description="Helical" evidence="11">
    <location>
        <begin position="6"/>
        <end position="23"/>
    </location>
</feature>
<keyword evidence="11" id="KW-0812">Transmembrane</keyword>
<organism evidence="13 14">
    <name type="scientific">Ectobacillus funiculus</name>
    <dbReference type="NCBI Taxonomy" id="137993"/>
    <lineage>
        <taxon>Bacteria</taxon>
        <taxon>Bacillati</taxon>
        <taxon>Bacillota</taxon>
        <taxon>Bacilli</taxon>
        <taxon>Bacillales</taxon>
        <taxon>Bacillaceae</taxon>
        <taxon>Ectobacillus</taxon>
    </lineage>
</organism>
<feature type="transmembrane region" description="Helical" evidence="11">
    <location>
        <begin position="35"/>
        <end position="56"/>
    </location>
</feature>
<dbReference type="SMART" id="SM00387">
    <property type="entry name" value="HATPase_c"/>
    <property type="match status" value="1"/>
</dbReference>
<evidence type="ECO:0000259" key="12">
    <source>
        <dbReference type="PROSITE" id="PS50109"/>
    </source>
</evidence>
<feature type="domain" description="Histidine kinase" evidence="12">
    <location>
        <begin position="185"/>
        <end position="386"/>
    </location>
</feature>
<evidence type="ECO:0000313" key="14">
    <source>
        <dbReference type="Proteomes" id="UP001589609"/>
    </source>
</evidence>
<keyword evidence="5" id="KW-0597">Phosphoprotein</keyword>
<dbReference type="EMBL" id="JBHMAF010000005">
    <property type="protein sequence ID" value="MFB9757157.1"/>
    <property type="molecule type" value="Genomic_DNA"/>
</dbReference>
<comment type="caution">
    <text evidence="13">The sequence shown here is derived from an EMBL/GenBank/DDBJ whole genome shotgun (WGS) entry which is preliminary data.</text>
</comment>
<reference evidence="13 14" key="1">
    <citation type="submission" date="2024-09" db="EMBL/GenBank/DDBJ databases">
        <authorList>
            <person name="Sun Q."/>
            <person name="Mori K."/>
        </authorList>
    </citation>
    <scope>NUCLEOTIDE SEQUENCE [LARGE SCALE GENOMIC DNA]</scope>
    <source>
        <strain evidence="13 14">JCM 11201</strain>
    </source>
</reference>
<dbReference type="PROSITE" id="PS50109">
    <property type="entry name" value="HIS_KIN"/>
    <property type="match status" value="1"/>
</dbReference>
<dbReference type="PANTHER" id="PTHR44936:SF10">
    <property type="entry name" value="SENSOR PROTEIN RSTB"/>
    <property type="match status" value="1"/>
</dbReference>
<dbReference type="PANTHER" id="PTHR44936">
    <property type="entry name" value="SENSOR PROTEIN CREC"/>
    <property type="match status" value="1"/>
</dbReference>
<comment type="catalytic activity">
    <reaction evidence="1">
        <text>ATP + protein L-histidine = ADP + protein N-phospho-L-histidine.</text>
        <dbReference type="EC" id="2.7.13.3"/>
    </reaction>
</comment>
<evidence type="ECO:0000256" key="11">
    <source>
        <dbReference type="SAM" id="Phobius"/>
    </source>
</evidence>
<dbReference type="EC" id="2.7.13.3" evidence="3"/>
<dbReference type="Gene3D" id="3.30.565.10">
    <property type="entry name" value="Histidine kinase-like ATPase, C-terminal domain"/>
    <property type="match status" value="1"/>
</dbReference>
<name>A0ABV5W9A0_9BACI</name>
<evidence type="ECO:0000313" key="13">
    <source>
        <dbReference type="EMBL" id="MFB9757157.1"/>
    </source>
</evidence>
<dbReference type="InterPro" id="IPR003661">
    <property type="entry name" value="HisK_dim/P_dom"/>
</dbReference>
<evidence type="ECO:0000256" key="1">
    <source>
        <dbReference type="ARBA" id="ARBA00000085"/>
    </source>
</evidence>
<evidence type="ECO:0000256" key="8">
    <source>
        <dbReference type="ARBA" id="ARBA00022777"/>
    </source>
</evidence>
<accession>A0ABV5W9A0</accession>
<sequence>MAFSIVTLNTVRALPFYLGAILLGNGVGERLQRNWLKLVIPIVAIPLTYVIINLSVKSNYHFGAPAILILLCIILIQLLEKGRLGLFMKSIIIVQILFGVQWLDEVPFLTDYGFGHGRISTTVKLWAVKTGFDQALSLYAIVLCTIFLINAFILTGYLVKWRMIQELHIVKLQDLEARSDKEVLNLVHDLKTPLASIEGIISLIGLYNKDGKTEEYCRVISVSIRSMSEMISEILYKSHKSCCSLKSLVDYILSSRLSGTNKRVYLELPDNPEEVKILINKIRMTRAIVNLLNNAFDAIEGYPEGKVTIKAKMYDNQILLGVSDNGKGMAEKEQTKVWRAGYSTKGQSGIGLSFVQQVIEEHNGTVSIESNIGQGTTVWLHLAGGNDDEDFSH</sequence>